<dbReference type="AlphaFoldDB" id="A0A0P6XZY7"/>
<dbReference type="EMBL" id="LGKO01000006">
    <property type="protein sequence ID" value="KPL82176.1"/>
    <property type="molecule type" value="Genomic_DNA"/>
</dbReference>
<evidence type="ECO:0000313" key="3">
    <source>
        <dbReference type="Proteomes" id="UP000050544"/>
    </source>
</evidence>
<accession>A0A0P6XZY7</accession>
<proteinExistence type="predicted"/>
<comment type="caution">
    <text evidence="2">The sequence shown here is derived from an EMBL/GenBank/DDBJ whole genome shotgun (WGS) entry which is preliminary data.</text>
</comment>
<dbReference type="STRING" id="869279.SE15_13950"/>
<dbReference type="InterPro" id="IPR036005">
    <property type="entry name" value="Creatinase/aminopeptidase-like"/>
</dbReference>
<organism evidence="2 3">
    <name type="scientific">Thermanaerothrix daxensis</name>
    <dbReference type="NCBI Taxonomy" id="869279"/>
    <lineage>
        <taxon>Bacteria</taxon>
        <taxon>Bacillati</taxon>
        <taxon>Chloroflexota</taxon>
        <taxon>Anaerolineae</taxon>
        <taxon>Anaerolineales</taxon>
        <taxon>Anaerolineaceae</taxon>
        <taxon>Thermanaerothrix</taxon>
    </lineage>
</organism>
<feature type="domain" description="Peptidase M24" evidence="1">
    <location>
        <begin position="130"/>
        <end position="266"/>
    </location>
</feature>
<reference evidence="2 3" key="1">
    <citation type="submission" date="2015-07" db="EMBL/GenBank/DDBJ databases">
        <title>Whole genome sequence of Thermanaerothrix daxensis DSM 23592.</title>
        <authorList>
            <person name="Hemp J."/>
            <person name="Ward L.M."/>
            <person name="Pace L.A."/>
            <person name="Fischer W.W."/>
        </authorList>
    </citation>
    <scope>NUCLEOTIDE SEQUENCE [LARGE SCALE GENOMIC DNA]</scope>
    <source>
        <strain evidence="2 3">GNS-1</strain>
    </source>
</reference>
<dbReference type="Gene3D" id="3.90.230.10">
    <property type="entry name" value="Creatinase/methionine aminopeptidase superfamily"/>
    <property type="match status" value="1"/>
</dbReference>
<evidence type="ECO:0000313" key="2">
    <source>
        <dbReference type="EMBL" id="KPL82176.1"/>
    </source>
</evidence>
<gene>
    <name evidence="2" type="ORF">SE15_13950</name>
</gene>
<dbReference type="CDD" id="cd01066">
    <property type="entry name" value="APP_MetAP"/>
    <property type="match status" value="1"/>
</dbReference>
<dbReference type="InterPro" id="IPR050659">
    <property type="entry name" value="Peptidase_M24B"/>
</dbReference>
<dbReference type="Proteomes" id="UP000050544">
    <property type="component" value="Unassembled WGS sequence"/>
</dbReference>
<dbReference type="PANTHER" id="PTHR46112">
    <property type="entry name" value="AMINOPEPTIDASE"/>
    <property type="match status" value="1"/>
</dbReference>
<dbReference type="Pfam" id="PF00557">
    <property type="entry name" value="Peptidase_M24"/>
    <property type="match status" value="1"/>
</dbReference>
<dbReference type="PANTHER" id="PTHR46112:SF2">
    <property type="entry name" value="XAA-PRO AMINOPEPTIDASE P-RELATED"/>
    <property type="match status" value="1"/>
</dbReference>
<keyword evidence="3" id="KW-1185">Reference proteome</keyword>
<protein>
    <recommendedName>
        <fullName evidence="1">Peptidase M24 domain-containing protein</fullName>
    </recommendedName>
</protein>
<dbReference type="SUPFAM" id="SSF55920">
    <property type="entry name" value="Creatinase/aminopeptidase"/>
    <property type="match status" value="1"/>
</dbReference>
<name>A0A0P6XZY7_9CHLR</name>
<evidence type="ECO:0000259" key="1">
    <source>
        <dbReference type="Pfam" id="PF00557"/>
    </source>
</evidence>
<sequence>MWLEEHGLDGVIISRRDQFAWITSGGDNRVLNISEMGVGHVVITPTRHYLLAHSMDALRLFEEQVPGQEYELVSLYWFQGDPRVAARDLIGGRWASDTPLDGAAFDAHQSLSLLHYPLTDLEMARCRWLGEQVGKILIHVAQSIRPGESEEEVAYRLQVECLKLGIELDVLIVGSDERVFRYRHPLPTTKRIDRYVLLHPAARRWGLHANISRSLYFGTPSEDIRRAYEAVATLEACLLSQLKPGLSFGEIFEWQKQKYAELGFPEEWKNHFQGGPTGYLVVDALRCMTSTQTQINQAYDWFITVTGAKVEELVLLSENGVEIPSFQSPWPSFRPKASCDGVSVPDLWQF</sequence>
<dbReference type="InterPro" id="IPR000994">
    <property type="entry name" value="Pept_M24"/>
</dbReference>